<dbReference type="Pfam" id="PF07889">
    <property type="entry name" value="DUF1664"/>
    <property type="match status" value="1"/>
</dbReference>
<reference evidence="4" key="1">
    <citation type="submission" date="2023-02" db="EMBL/GenBank/DDBJ databases">
        <title>Genome of toxic invasive species Heracleum sosnowskyi carries increased number of genes despite the absence of recent whole-genome duplications.</title>
        <authorList>
            <person name="Schelkunov M."/>
            <person name="Shtratnikova V."/>
            <person name="Makarenko M."/>
            <person name="Klepikova A."/>
            <person name="Omelchenko D."/>
            <person name="Novikova G."/>
            <person name="Obukhova E."/>
            <person name="Bogdanov V."/>
            <person name="Penin A."/>
            <person name="Logacheva M."/>
        </authorList>
    </citation>
    <scope>NUCLEOTIDE SEQUENCE</scope>
    <source>
        <strain evidence="4">Hsosn_3</strain>
        <tissue evidence="4">Leaf</tissue>
    </source>
</reference>
<dbReference type="AlphaFoldDB" id="A0AAD8MB55"/>
<protein>
    <submittedName>
        <fullName evidence="4">B-zip transcription factor</fullName>
    </submittedName>
</protein>
<feature type="compositionally biased region" description="Low complexity" evidence="1">
    <location>
        <begin position="255"/>
        <end position="271"/>
    </location>
</feature>
<keyword evidence="5" id="KW-1185">Reference proteome</keyword>
<evidence type="ECO:0000256" key="2">
    <source>
        <dbReference type="SAM" id="SignalP"/>
    </source>
</evidence>
<organism evidence="4 5">
    <name type="scientific">Heracleum sosnowskyi</name>
    <dbReference type="NCBI Taxonomy" id="360622"/>
    <lineage>
        <taxon>Eukaryota</taxon>
        <taxon>Viridiplantae</taxon>
        <taxon>Streptophyta</taxon>
        <taxon>Embryophyta</taxon>
        <taxon>Tracheophyta</taxon>
        <taxon>Spermatophyta</taxon>
        <taxon>Magnoliopsida</taxon>
        <taxon>eudicotyledons</taxon>
        <taxon>Gunneridae</taxon>
        <taxon>Pentapetalae</taxon>
        <taxon>asterids</taxon>
        <taxon>campanulids</taxon>
        <taxon>Apiales</taxon>
        <taxon>Apiaceae</taxon>
        <taxon>Apioideae</taxon>
        <taxon>apioid superclade</taxon>
        <taxon>Tordylieae</taxon>
        <taxon>Tordyliinae</taxon>
        <taxon>Heracleum</taxon>
    </lineage>
</organism>
<keyword evidence="2" id="KW-0732">Signal</keyword>
<evidence type="ECO:0000256" key="1">
    <source>
        <dbReference type="SAM" id="MobiDB-lite"/>
    </source>
</evidence>
<evidence type="ECO:0000313" key="4">
    <source>
        <dbReference type="EMBL" id="KAK1365643.1"/>
    </source>
</evidence>
<comment type="caution">
    <text evidence="4">The sequence shown here is derived from an EMBL/GenBank/DDBJ whole genome shotgun (WGS) entry which is preliminary data.</text>
</comment>
<feature type="chain" id="PRO_5041946982" evidence="2">
    <location>
        <begin position="23"/>
        <end position="353"/>
    </location>
</feature>
<evidence type="ECO:0000259" key="3">
    <source>
        <dbReference type="Pfam" id="PF07889"/>
    </source>
</evidence>
<feature type="region of interest" description="Disordered" evidence="1">
    <location>
        <begin position="235"/>
        <end position="302"/>
    </location>
</feature>
<dbReference type="InterPro" id="IPR012458">
    <property type="entry name" value="DUF1664"/>
</dbReference>
<proteinExistence type="predicted"/>
<name>A0AAD8MB55_9APIA</name>
<reference evidence="4" key="2">
    <citation type="submission" date="2023-05" db="EMBL/GenBank/DDBJ databases">
        <authorList>
            <person name="Schelkunov M.I."/>
        </authorList>
    </citation>
    <scope>NUCLEOTIDE SEQUENCE</scope>
    <source>
        <strain evidence="4">Hsosn_3</strain>
        <tissue evidence="4">Leaf</tissue>
    </source>
</reference>
<dbReference type="PANTHER" id="PTHR47289:SF2">
    <property type="entry name" value="TRANSCRIPTION FACTOR, PUTATIVE (DUF1664)-RELATED"/>
    <property type="match status" value="1"/>
</dbReference>
<evidence type="ECO:0000313" key="5">
    <source>
        <dbReference type="Proteomes" id="UP001237642"/>
    </source>
</evidence>
<gene>
    <name evidence="4" type="ORF">POM88_041204</name>
</gene>
<dbReference type="PANTHER" id="PTHR47289">
    <property type="entry name" value="TRANSCRIPTION FACTOR, PUTATIVE (DUF1664)-RELATED"/>
    <property type="match status" value="1"/>
</dbReference>
<dbReference type="EMBL" id="JAUIZM010000009">
    <property type="protein sequence ID" value="KAK1365643.1"/>
    <property type="molecule type" value="Genomic_DNA"/>
</dbReference>
<dbReference type="Proteomes" id="UP001237642">
    <property type="component" value="Unassembled WGS sequence"/>
</dbReference>
<feature type="domain" description="DUF1664" evidence="3">
    <location>
        <begin position="93"/>
        <end position="212"/>
    </location>
</feature>
<accession>A0AAD8MB55</accession>
<sequence length="353" mass="37762">MALPLGKITLIVGAGLIGSVLAKEGQGSGVSDFFSGALKLVFNQLKSDDVKTSRVKPPNDSLLQQVNSLRQELQLLSSNRPITIVTSTGSGGTKYGAVVIVLVVGYGYVWWKGWKLPNLMFATRRSLSEATTKIAKELENVYSSISSTKRHLSSKIDRVDTGLDEAAKLTDATREEVSELKGDLKVVGGDVRSVRHAVQTLETKLSRIEGKQNYTVENVVKLVDFAWTLENGRTKEQTHAISSTPSRPAIELPETTTSSMSGSSTPTLTLEPPSPSASIESQKSKRPLSSAVSGSGLKDLHESSLGIPAVSNGVDVTEETNQINSSSGVFGRLHSGFTSAFISRTRSAMPSLK</sequence>
<feature type="signal peptide" evidence="2">
    <location>
        <begin position="1"/>
        <end position="22"/>
    </location>
</feature>